<dbReference type="Proteomes" id="UP001153387">
    <property type="component" value="Unassembled WGS sequence"/>
</dbReference>
<dbReference type="InterPro" id="IPR018730">
    <property type="entry name" value="DUF2273"/>
</dbReference>
<feature type="transmembrane region" description="Helical" evidence="1">
    <location>
        <begin position="24"/>
        <end position="47"/>
    </location>
</feature>
<comment type="caution">
    <text evidence="2">The sequence shown here is derived from an EMBL/GenBank/DDBJ whole genome shotgun (WGS) entry which is preliminary data.</text>
</comment>
<dbReference type="RefSeq" id="WP_277563679.1">
    <property type="nucleotide sequence ID" value="NZ_JAPDHZ010000002.1"/>
</dbReference>
<reference evidence="2 3" key="1">
    <citation type="submission" date="2022-10" db="EMBL/GenBank/DDBJ databases">
        <title>Comparative genomic analysis of Cohnella hashimotonis sp. nov., isolated from the International Space Station.</title>
        <authorList>
            <person name="Simpson A."/>
            <person name="Venkateswaran K."/>
        </authorList>
    </citation>
    <scope>NUCLEOTIDE SEQUENCE [LARGE SCALE GENOMIC DNA]</scope>
    <source>
        <strain evidence="2 3">DSM 18997</strain>
    </source>
</reference>
<evidence type="ECO:0000313" key="3">
    <source>
        <dbReference type="Proteomes" id="UP001153387"/>
    </source>
</evidence>
<keyword evidence="3" id="KW-1185">Reference proteome</keyword>
<evidence type="ECO:0000256" key="1">
    <source>
        <dbReference type="SAM" id="Phobius"/>
    </source>
</evidence>
<protein>
    <submittedName>
        <fullName evidence="2">DUF2273 domain-containing protein</fullName>
    </submittedName>
</protein>
<dbReference type="Pfam" id="PF10031">
    <property type="entry name" value="DUF2273"/>
    <property type="match status" value="1"/>
</dbReference>
<keyword evidence="1" id="KW-0472">Membrane</keyword>
<organism evidence="2 3">
    <name type="scientific">Cohnella ginsengisoli</name>
    <dbReference type="NCBI Taxonomy" id="425004"/>
    <lineage>
        <taxon>Bacteria</taxon>
        <taxon>Bacillati</taxon>
        <taxon>Bacillota</taxon>
        <taxon>Bacilli</taxon>
        <taxon>Bacillales</taxon>
        <taxon>Paenibacillaceae</taxon>
        <taxon>Cohnella</taxon>
    </lineage>
</organism>
<name>A0A9X4KD06_9BACL</name>
<keyword evidence="1" id="KW-0812">Transmembrane</keyword>
<proteinExistence type="predicted"/>
<dbReference type="EMBL" id="JAPDHZ010000002">
    <property type="protein sequence ID" value="MDG0789776.1"/>
    <property type="molecule type" value="Genomic_DNA"/>
</dbReference>
<sequence>MWRIWWENYGGRTLGVAAGMLCGLIYLIVGFWDMLFCALLVGIGFAIGKQRDERRGPLFHWGRLTEWLSDRWPGGRS</sequence>
<keyword evidence="1" id="KW-1133">Transmembrane helix</keyword>
<accession>A0A9X4KD06</accession>
<evidence type="ECO:0000313" key="2">
    <source>
        <dbReference type="EMBL" id="MDG0789776.1"/>
    </source>
</evidence>
<gene>
    <name evidence="2" type="ORF">OMP38_02140</name>
</gene>
<dbReference type="AlphaFoldDB" id="A0A9X4KD06"/>